<gene>
    <name evidence="2" type="ORF">BGW38_010962</name>
</gene>
<organism evidence="2 3">
    <name type="scientific">Lunasporangiospora selenospora</name>
    <dbReference type="NCBI Taxonomy" id="979761"/>
    <lineage>
        <taxon>Eukaryota</taxon>
        <taxon>Fungi</taxon>
        <taxon>Fungi incertae sedis</taxon>
        <taxon>Mucoromycota</taxon>
        <taxon>Mortierellomycotina</taxon>
        <taxon>Mortierellomycetes</taxon>
        <taxon>Mortierellales</taxon>
        <taxon>Mortierellaceae</taxon>
        <taxon>Lunasporangiospora</taxon>
    </lineage>
</organism>
<name>A0A9P6FXN6_9FUNG</name>
<evidence type="ECO:0008006" key="4">
    <source>
        <dbReference type="Google" id="ProtNLM"/>
    </source>
</evidence>
<dbReference type="InterPro" id="IPR027417">
    <property type="entry name" value="P-loop_NTPase"/>
</dbReference>
<dbReference type="Gene3D" id="3.40.50.300">
    <property type="entry name" value="P-loop containing nucleotide triphosphate hydrolases"/>
    <property type="match status" value="1"/>
</dbReference>
<dbReference type="EMBL" id="JAABOA010000985">
    <property type="protein sequence ID" value="KAF9582621.1"/>
    <property type="molecule type" value="Genomic_DNA"/>
</dbReference>
<dbReference type="Proteomes" id="UP000780801">
    <property type="component" value="Unassembled WGS sequence"/>
</dbReference>
<feature type="region of interest" description="Disordered" evidence="1">
    <location>
        <begin position="80"/>
        <end position="122"/>
    </location>
</feature>
<dbReference type="SUPFAM" id="SSF52540">
    <property type="entry name" value="P-loop containing nucleoside triphosphate hydrolases"/>
    <property type="match status" value="1"/>
</dbReference>
<reference evidence="2" key="1">
    <citation type="journal article" date="2020" name="Fungal Divers.">
        <title>Resolving the Mortierellaceae phylogeny through synthesis of multi-gene phylogenetics and phylogenomics.</title>
        <authorList>
            <person name="Vandepol N."/>
            <person name="Liber J."/>
            <person name="Desiro A."/>
            <person name="Na H."/>
            <person name="Kennedy M."/>
            <person name="Barry K."/>
            <person name="Grigoriev I.V."/>
            <person name="Miller A.N."/>
            <person name="O'Donnell K."/>
            <person name="Stajich J.E."/>
            <person name="Bonito G."/>
        </authorList>
    </citation>
    <scope>NUCLEOTIDE SEQUENCE</scope>
    <source>
        <strain evidence="2">KOD1015</strain>
    </source>
</reference>
<accession>A0A9P6FXN6</accession>
<comment type="caution">
    <text evidence="2">The sequence shown here is derived from an EMBL/GenBank/DDBJ whole genome shotgun (WGS) entry which is preliminary data.</text>
</comment>
<dbReference type="AlphaFoldDB" id="A0A9P6FXN6"/>
<evidence type="ECO:0000313" key="2">
    <source>
        <dbReference type="EMBL" id="KAF9582621.1"/>
    </source>
</evidence>
<sequence>MYGDCRKAGFSRYRIVQWFPINSNQGFVRNLSDEQEHCGSRLDGIENAEPYEQTLTSPSLSAINEQENAFRSYRQHIEDEETTLSDSFQERTRSQSSGQGSQNQGTTHAGFQGIGDEVNPASSNDVVETFNIVILGPTQSGKSTLIESIGNFFFPEKNIDFSFIGDGNTSCTKDIRIVEYESHLPEYELFNTDLLSNQSNEANEHGERIDVFQLLGTGSPNSFMQMIYRTSGLEVRRCTPVSPVKYRFRIIDTPGLGDTDGHDVRNVAKTLEALSKEESIHLILITLQFGTSLSKNITTALEDYRDIFSEMMDRITFVHTKCDFINLHPGCGNGLNTLNGRKVHLNGIMGREVPHFVIDSNLHETRKLCVYLRLEALYCALSSVKLNPPVSVNRIRLTKTKWMREIDAAVVRHQNDLIDRIWRGQYNIQTGSDAEAIDKSELEFVETESRLKKKVDDLSYFDTEYLELIAEARMDEVWGFFDIFRNARSSRKALEVTALPCTINVIRELSSGIVIKNVEGGLEHKYWRADIERLNYSTGNYHAKFYATRRNIHQEGVERLKREISTAHEALNKIRARSLSLKQATYRKLLKIYGALMRAEQQSLHLSLFKAAADAGVYEGGISCVERVAAFYTEYVEESG</sequence>
<dbReference type="PANTHER" id="PTHR32046:SF11">
    <property type="entry name" value="IMMUNE-ASSOCIATED NUCLEOTIDE-BINDING PROTEIN 10-LIKE"/>
    <property type="match status" value="1"/>
</dbReference>
<dbReference type="OrthoDB" id="8954335at2759"/>
<evidence type="ECO:0000313" key="3">
    <source>
        <dbReference type="Proteomes" id="UP000780801"/>
    </source>
</evidence>
<feature type="compositionally biased region" description="Low complexity" evidence="1">
    <location>
        <begin position="94"/>
        <end position="105"/>
    </location>
</feature>
<proteinExistence type="predicted"/>
<keyword evidence="3" id="KW-1185">Reference proteome</keyword>
<evidence type="ECO:0000256" key="1">
    <source>
        <dbReference type="SAM" id="MobiDB-lite"/>
    </source>
</evidence>
<protein>
    <recommendedName>
        <fullName evidence="4">G domain-containing protein</fullName>
    </recommendedName>
</protein>
<dbReference type="PANTHER" id="PTHR32046">
    <property type="entry name" value="G DOMAIN-CONTAINING PROTEIN"/>
    <property type="match status" value="1"/>
</dbReference>